<proteinExistence type="inferred from homology"/>
<dbReference type="GO" id="GO:0043953">
    <property type="term" value="P:protein transport by the Tat complex"/>
    <property type="evidence" value="ECO:0007669"/>
    <property type="project" value="UniProtKB-UniRule"/>
</dbReference>
<dbReference type="GO" id="GO:0033281">
    <property type="term" value="C:TAT protein transport complex"/>
    <property type="evidence" value="ECO:0007669"/>
    <property type="project" value="UniProtKB-UniRule"/>
</dbReference>
<evidence type="ECO:0000256" key="4">
    <source>
        <dbReference type="ARBA" id="ARBA00023136"/>
    </source>
</evidence>
<protein>
    <recommendedName>
        <fullName evidence="5">Sec-independent protein translocase protein TatC</fullName>
    </recommendedName>
</protein>
<keyword evidence="3 5" id="KW-1133">Transmembrane helix</keyword>
<comment type="subcellular location">
    <subcellularLocation>
        <location evidence="5">Cell membrane</location>
        <topology evidence="5">Multi-pass membrane protein</topology>
    </subcellularLocation>
    <subcellularLocation>
        <location evidence="1">Membrane</location>
        <topology evidence="1">Multi-pass membrane protein</topology>
    </subcellularLocation>
</comment>
<dbReference type="HAMAP" id="MF_00902">
    <property type="entry name" value="TatC"/>
    <property type="match status" value="1"/>
</dbReference>
<accession>A0A172TQ18</accession>
<dbReference type="OrthoDB" id="9777044at2"/>
<organism evidence="6 7">
    <name type="scientific">Paenibacillus swuensis</name>
    <dbReference type="NCBI Taxonomy" id="1178515"/>
    <lineage>
        <taxon>Bacteria</taxon>
        <taxon>Bacillati</taxon>
        <taxon>Bacillota</taxon>
        <taxon>Bacilli</taxon>
        <taxon>Bacillales</taxon>
        <taxon>Paenibacillaceae</taxon>
        <taxon>Paenibacillus</taxon>
    </lineage>
</organism>
<dbReference type="NCBIfam" id="TIGR00945">
    <property type="entry name" value="tatC"/>
    <property type="match status" value="1"/>
</dbReference>
<evidence type="ECO:0000256" key="3">
    <source>
        <dbReference type="ARBA" id="ARBA00022989"/>
    </source>
</evidence>
<comment type="function">
    <text evidence="5">Part of the twin-arginine translocation (Tat) system that transports large folded proteins containing a characteristic twin-arginine motif in their signal peptide across membranes.</text>
</comment>
<dbReference type="Proteomes" id="UP000076927">
    <property type="component" value="Chromosome"/>
</dbReference>
<feature type="transmembrane region" description="Helical" evidence="5">
    <location>
        <begin position="211"/>
        <end position="232"/>
    </location>
</feature>
<dbReference type="InterPro" id="IPR002033">
    <property type="entry name" value="TatC"/>
</dbReference>
<dbReference type="GO" id="GO:0009977">
    <property type="term" value="F:proton motive force dependent protein transmembrane transporter activity"/>
    <property type="evidence" value="ECO:0007669"/>
    <property type="project" value="TreeGrafter"/>
</dbReference>
<keyword evidence="2 5" id="KW-0812">Transmembrane</keyword>
<gene>
    <name evidence="5" type="primary">tatC</name>
    <name evidence="6" type="ORF">SY83_13055</name>
</gene>
<dbReference type="GO" id="GO:0065002">
    <property type="term" value="P:intracellular protein transmembrane transport"/>
    <property type="evidence" value="ECO:0007669"/>
    <property type="project" value="TreeGrafter"/>
</dbReference>
<dbReference type="EMBL" id="CP011388">
    <property type="protein sequence ID" value="ANE48907.1"/>
    <property type="molecule type" value="Genomic_DNA"/>
</dbReference>
<keyword evidence="7" id="KW-1185">Reference proteome</keyword>
<sequence>MDDMSLVEHLGELRKRIIWILIILVLGMVVGFFAAQPIIEYLKSTEPAASMSWHAFSLWDGISIYMKFAFIIALILALPMILYQIWSFVSPGLRPEERMATLRYIPIAVLLFLTGVAFAYYVIFPLAFNFTSTVTRSLNLVETYGVSQYFTFMFNIVLPMALLFELPVIVMFLTKLRILNPRLLRKIRKVAYFALIVVATLVTPPDFISDILVAIPLLLLYEFSVLLSGMIYRKQLAADAAWEADYSRTDPT</sequence>
<keyword evidence="5" id="KW-0653">Protein transport</keyword>
<feature type="transmembrane region" description="Helical" evidence="5">
    <location>
        <begin position="148"/>
        <end position="174"/>
    </location>
</feature>
<keyword evidence="4 5" id="KW-0472">Membrane</keyword>
<dbReference type="PROSITE" id="PS01218">
    <property type="entry name" value="TATC"/>
    <property type="match status" value="1"/>
</dbReference>
<evidence type="ECO:0000256" key="1">
    <source>
        <dbReference type="ARBA" id="ARBA00004141"/>
    </source>
</evidence>
<dbReference type="PANTHER" id="PTHR30371">
    <property type="entry name" value="SEC-INDEPENDENT PROTEIN TRANSLOCASE PROTEIN TATC"/>
    <property type="match status" value="1"/>
</dbReference>
<comment type="similarity">
    <text evidence="5">Belongs to the TatC family.</text>
</comment>
<dbReference type="AlphaFoldDB" id="A0A172TQ18"/>
<evidence type="ECO:0000256" key="2">
    <source>
        <dbReference type="ARBA" id="ARBA00022692"/>
    </source>
</evidence>
<feature type="transmembrane region" description="Helical" evidence="5">
    <location>
        <begin position="62"/>
        <end position="83"/>
    </location>
</feature>
<evidence type="ECO:0000313" key="7">
    <source>
        <dbReference type="Proteomes" id="UP000076927"/>
    </source>
</evidence>
<feature type="transmembrane region" description="Helical" evidence="5">
    <location>
        <begin position="104"/>
        <end position="128"/>
    </location>
</feature>
<dbReference type="Pfam" id="PF00902">
    <property type="entry name" value="TatC"/>
    <property type="match status" value="1"/>
</dbReference>
<keyword evidence="5" id="KW-0813">Transport</keyword>
<reference evidence="6 7" key="1">
    <citation type="submission" date="2015-01" db="EMBL/GenBank/DDBJ databases">
        <title>Paenibacillus swuensis/DY6/whole genome sequencing.</title>
        <authorList>
            <person name="Kim M.K."/>
            <person name="Srinivasan S."/>
            <person name="Lee J.-J."/>
        </authorList>
    </citation>
    <scope>NUCLEOTIDE SEQUENCE [LARGE SCALE GENOMIC DNA]</scope>
    <source>
        <strain evidence="6 7">DY6</strain>
    </source>
</reference>
<comment type="subunit">
    <text evidence="5">Forms a complex with TatA.</text>
</comment>
<evidence type="ECO:0000313" key="6">
    <source>
        <dbReference type="EMBL" id="ANE48907.1"/>
    </source>
</evidence>
<evidence type="ECO:0000256" key="5">
    <source>
        <dbReference type="HAMAP-Rule" id="MF_00902"/>
    </source>
</evidence>
<dbReference type="PRINTS" id="PR01840">
    <property type="entry name" value="TATCFAMILY"/>
</dbReference>
<name>A0A172TQ18_9BACL</name>
<dbReference type="PATRIC" id="fig|1178515.4.peg.2617"/>
<dbReference type="KEGG" id="pswu:SY83_13055"/>
<feature type="transmembrane region" description="Helical" evidence="5">
    <location>
        <begin position="186"/>
        <end position="205"/>
    </location>
</feature>
<keyword evidence="5" id="KW-0811">Translocation</keyword>
<dbReference type="STRING" id="1178515.SY83_13055"/>
<feature type="transmembrane region" description="Helical" evidence="5">
    <location>
        <begin position="17"/>
        <end position="42"/>
    </location>
</feature>
<keyword evidence="5" id="KW-1003">Cell membrane</keyword>
<dbReference type="PANTHER" id="PTHR30371:SF0">
    <property type="entry name" value="SEC-INDEPENDENT PROTEIN TRANSLOCASE PROTEIN TATC, CHLOROPLASTIC-RELATED"/>
    <property type="match status" value="1"/>
</dbReference>
<dbReference type="InterPro" id="IPR019820">
    <property type="entry name" value="Sec-indep_translocase_CS"/>
</dbReference>